<dbReference type="InterPro" id="IPR027417">
    <property type="entry name" value="P-loop_NTPase"/>
</dbReference>
<gene>
    <name evidence="1" type="ORF">H6F44_17070</name>
</gene>
<dbReference type="PANTHER" id="PTHR46638:SF1">
    <property type="entry name" value="CORRINOID ADENOSYLTRANSFERASE"/>
    <property type="match status" value="1"/>
</dbReference>
<evidence type="ECO:0000313" key="2">
    <source>
        <dbReference type="Proteomes" id="UP000631421"/>
    </source>
</evidence>
<protein>
    <submittedName>
        <fullName evidence="1">Cob(I)yrinic acid a,c-diamide adenosyltransferase</fullName>
    </submittedName>
</protein>
<proteinExistence type="predicted"/>
<dbReference type="PANTHER" id="PTHR46638">
    <property type="entry name" value="CORRINOID ADENOSYLTRANSFERASE"/>
    <property type="match status" value="1"/>
</dbReference>
<name>A0A926Z788_9CYAN</name>
<comment type="caution">
    <text evidence="1">The sequence shown here is derived from an EMBL/GenBank/DDBJ whole genome shotgun (WGS) entry which is preliminary data.</text>
</comment>
<dbReference type="RefSeq" id="WP_190352237.1">
    <property type="nucleotide sequence ID" value="NZ_JACJPY010000068.1"/>
</dbReference>
<accession>A0A926Z788</accession>
<dbReference type="GO" id="GO:0009236">
    <property type="term" value="P:cobalamin biosynthetic process"/>
    <property type="evidence" value="ECO:0007669"/>
    <property type="project" value="InterPro"/>
</dbReference>
<organism evidence="1 2">
    <name type="scientific">Pseudanabaena cinerea FACHB-1277</name>
    <dbReference type="NCBI Taxonomy" id="2949581"/>
    <lineage>
        <taxon>Bacteria</taxon>
        <taxon>Bacillati</taxon>
        <taxon>Cyanobacteriota</taxon>
        <taxon>Cyanophyceae</taxon>
        <taxon>Pseudanabaenales</taxon>
        <taxon>Pseudanabaenaceae</taxon>
        <taxon>Pseudanabaena</taxon>
        <taxon>Pseudanabaena cinerea</taxon>
    </lineage>
</organism>
<dbReference type="InterPro" id="IPR003724">
    <property type="entry name" value="CblAdoTrfase_CobA"/>
</dbReference>
<evidence type="ECO:0000313" key="1">
    <source>
        <dbReference type="EMBL" id="MBD2151821.1"/>
    </source>
</evidence>
<keyword evidence="2" id="KW-1185">Reference proteome</keyword>
<dbReference type="SUPFAM" id="SSF52540">
    <property type="entry name" value="P-loop containing nucleoside triphosphate hydrolases"/>
    <property type="match status" value="1"/>
</dbReference>
<dbReference type="Gene3D" id="3.40.50.300">
    <property type="entry name" value="P-loop containing nucleotide triphosphate hydrolases"/>
    <property type="match status" value="1"/>
</dbReference>
<sequence>MTAPIKTAPVNATVIKAQPKNIPLPKDSPIVTPIRGNVQVFIAPHRDLYVDVIAHALRVAGQGTQVLLAQPFQVGIHQGLQNPRRLVENLAWFRCEGDRDLAQNDIDLTDVEKSQILELWNYAKTAIQSALAGLVIIDQANLLMARSLVSEDELLSAIKTRSPKVSVILTGTSMPPNIADFADQVTQRRS</sequence>
<dbReference type="GO" id="GO:0005524">
    <property type="term" value="F:ATP binding"/>
    <property type="evidence" value="ECO:0007669"/>
    <property type="project" value="InterPro"/>
</dbReference>
<dbReference type="Pfam" id="PF02572">
    <property type="entry name" value="CobA_CobO_BtuR"/>
    <property type="match status" value="1"/>
</dbReference>
<dbReference type="EMBL" id="JACJPY010000068">
    <property type="protein sequence ID" value="MBD2151821.1"/>
    <property type="molecule type" value="Genomic_DNA"/>
</dbReference>
<dbReference type="AlphaFoldDB" id="A0A926Z788"/>
<dbReference type="Proteomes" id="UP000631421">
    <property type="component" value="Unassembled WGS sequence"/>
</dbReference>
<reference evidence="1 2" key="1">
    <citation type="journal article" date="2015" name="ISME J.">
        <title>Draft Genome Sequence of Streptomyces incarnatus NRRL8089, which Produces the Nucleoside Antibiotic Sinefungin.</title>
        <authorList>
            <person name="Oshima K."/>
            <person name="Hattori M."/>
            <person name="Shimizu H."/>
            <person name="Fukuda K."/>
            <person name="Nemoto M."/>
            <person name="Inagaki K."/>
            <person name="Tamura T."/>
        </authorList>
    </citation>
    <scope>NUCLEOTIDE SEQUENCE [LARGE SCALE GENOMIC DNA]</scope>
    <source>
        <strain evidence="1 2">FACHB-1277</strain>
    </source>
</reference>
<dbReference type="GO" id="GO:0008817">
    <property type="term" value="F:corrinoid adenosyltransferase activity"/>
    <property type="evidence" value="ECO:0007669"/>
    <property type="project" value="InterPro"/>
</dbReference>